<evidence type="ECO:0000256" key="7">
    <source>
        <dbReference type="ARBA" id="ARBA00023136"/>
    </source>
</evidence>
<proteinExistence type="inferred from homology"/>
<feature type="transmembrane region" description="Helical" evidence="8">
    <location>
        <begin position="201"/>
        <end position="220"/>
    </location>
</feature>
<evidence type="ECO:0000313" key="11">
    <source>
        <dbReference type="EMBL" id="KAL0405246.1"/>
    </source>
</evidence>
<feature type="transmembrane region" description="Helical" evidence="8">
    <location>
        <begin position="260"/>
        <end position="283"/>
    </location>
</feature>
<dbReference type="NCBIfam" id="TIGR00820">
    <property type="entry name" value="zip"/>
    <property type="match status" value="1"/>
</dbReference>
<evidence type="ECO:0000256" key="6">
    <source>
        <dbReference type="ARBA" id="ARBA00023065"/>
    </source>
</evidence>
<feature type="compositionally biased region" description="Basic and acidic residues" evidence="9">
    <location>
        <begin position="541"/>
        <end position="551"/>
    </location>
</feature>
<reference evidence="11" key="1">
    <citation type="submission" date="2020-06" db="EMBL/GenBank/DDBJ databases">
        <authorList>
            <person name="Li T."/>
            <person name="Hu X."/>
            <person name="Zhang T."/>
            <person name="Song X."/>
            <person name="Zhang H."/>
            <person name="Dai N."/>
            <person name="Sheng W."/>
            <person name="Hou X."/>
            <person name="Wei L."/>
        </authorList>
    </citation>
    <scope>NUCLEOTIDE SEQUENCE</scope>
    <source>
        <strain evidence="11">KEN1</strain>
        <tissue evidence="11">Leaf</tissue>
    </source>
</reference>
<evidence type="ECO:0000256" key="4">
    <source>
        <dbReference type="ARBA" id="ARBA00022692"/>
    </source>
</evidence>
<dbReference type="GO" id="GO:0005385">
    <property type="term" value="F:zinc ion transmembrane transporter activity"/>
    <property type="evidence" value="ECO:0007669"/>
    <property type="project" value="InterPro"/>
</dbReference>
<keyword evidence="4 8" id="KW-0812">Transmembrane</keyword>
<feature type="region of interest" description="Disordered" evidence="9">
    <location>
        <begin position="532"/>
        <end position="551"/>
    </location>
</feature>
<evidence type="ECO:0000256" key="5">
    <source>
        <dbReference type="ARBA" id="ARBA00022989"/>
    </source>
</evidence>
<protein>
    <submittedName>
        <fullName evidence="11">Zinc transporter 8</fullName>
    </submittedName>
</protein>
<feature type="signal peptide" evidence="10">
    <location>
        <begin position="1"/>
        <end position="26"/>
    </location>
</feature>
<comment type="subcellular location">
    <subcellularLocation>
        <location evidence="1 8">Membrane</location>
        <topology evidence="1 8">Multi-pass membrane protein</topology>
    </subcellularLocation>
</comment>
<dbReference type="GO" id="GO:0005886">
    <property type="term" value="C:plasma membrane"/>
    <property type="evidence" value="ECO:0007669"/>
    <property type="project" value="TreeGrafter"/>
</dbReference>
<keyword evidence="6 8" id="KW-0406">Ion transport</keyword>
<feature type="transmembrane region" description="Helical" evidence="8">
    <location>
        <begin position="50"/>
        <end position="68"/>
    </location>
</feature>
<dbReference type="PANTHER" id="PTHR11040:SF35">
    <property type="entry name" value="ZINC TRANSPORTER 5"/>
    <property type="match status" value="1"/>
</dbReference>
<sequence length="551" mass="59769">MRISSSVRMKNLFWASTILLPAAVLAECTCELDGEEDRNRAGALKYKLAAIVAILAASAVGVCLPVLGRTVEALSPERNLFFILKAFAAGVILSTGFIHVLPDAFESLTSPCLGERPWEDFPFAGFVAMVAAIGTLMVDTYATAHYQRQAEKKSCKKEVEVEEEEGMVPVHTHATHGHAHGAVSLESGETELLRHRVISQVLELGIIIHSVIIGIALGASDSPKTIRPLIGALTFHQLFEGIGFGGCITQAKFNAAAITLMAIFFSLTTPTGIAIGIGLSNIYSETSPTALIVEGVFNSASTGILIYMALVDLLSADFMSHKMQSNFKLQLGSNASLLLGAGCLFLGLASSVKQQQNRVHDSGSTTNSVADVRRYVVLLKGEVELPVGALENICKEVDEAIQAGKTQKPKHLLQLLRKSCGFRGMMEFDSDQVLSLHSQDLPYCWSLVVVTLTNIALALPNVEKQKRNDLLRSVTEGLRFVSLIETTLQKKGDLANIRTAVEVAWKDKDLHGTSLRGRNAEDILHELSGKAEKNYPGIQERCQRQHHEKSS</sequence>
<dbReference type="AlphaFoldDB" id="A0AAW2TKG1"/>
<feature type="chain" id="PRO_5043464144" evidence="10">
    <location>
        <begin position="27"/>
        <end position="551"/>
    </location>
</feature>
<evidence type="ECO:0000256" key="9">
    <source>
        <dbReference type="SAM" id="MobiDB-lite"/>
    </source>
</evidence>
<evidence type="ECO:0000256" key="8">
    <source>
        <dbReference type="RuleBase" id="RU362088"/>
    </source>
</evidence>
<dbReference type="Pfam" id="PF02535">
    <property type="entry name" value="Zip"/>
    <property type="match status" value="1"/>
</dbReference>
<dbReference type="EMBL" id="JACGWN010000014">
    <property type="protein sequence ID" value="KAL0405246.1"/>
    <property type="molecule type" value="Genomic_DNA"/>
</dbReference>
<keyword evidence="5 8" id="KW-1133">Transmembrane helix</keyword>
<evidence type="ECO:0000256" key="3">
    <source>
        <dbReference type="ARBA" id="ARBA00022448"/>
    </source>
</evidence>
<dbReference type="InterPro" id="IPR004698">
    <property type="entry name" value="Zn/Fe_permease_fun/pln"/>
</dbReference>
<gene>
    <name evidence="11" type="ORF">Slati_3838500</name>
</gene>
<evidence type="ECO:0000256" key="10">
    <source>
        <dbReference type="SAM" id="SignalP"/>
    </source>
</evidence>
<feature type="transmembrane region" description="Helical" evidence="8">
    <location>
        <begin position="121"/>
        <end position="144"/>
    </location>
</feature>
<evidence type="ECO:0000256" key="2">
    <source>
        <dbReference type="ARBA" id="ARBA00006939"/>
    </source>
</evidence>
<keyword evidence="10" id="KW-0732">Signal</keyword>
<comment type="caution">
    <text evidence="11">The sequence shown here is derived from an EMBL/GenBank/DDBJ whole genome shotgun (WGS) entry which is preliminary data.</text>
</comment>
<feature type="transmembrane region" description="Helical" evidence="8">
    <location>
        <begin position="289"/>
        <end position="310"/>
    </location>
</feature>
<feature type="transmembrane region" description="Helical" evidence="8">
    <location>
        <begin position="331"/>
        <end position="352"/>
    </location>
</feature>
<keyword evidence="3 8" id="KW-0813">Transport</keyword>
<accession>A0AAW2TKG1</accession>
<dbReference type="PANTHER" id="PTHR11040">
    <property type="entry name" value="ZINC/IRON TRANSPORTER"/>
    <property type="match status" value="1"/>
</dbReference>
<name>A0AAW2TKG1_9LAMI</name>
<comment type="similarity">
    <text evidence="2 8">Belongs to the ZIP transporter (TC 2.A.5) family.</text>
</comment>
<dbReference type="InterPro" id="IPR003689">
    <property type="entry name" value="ZIP"/>
</dbReference>
<organism evidence="11">
    <name type="scientific">Sesamum latifolium</name>
    <dbReference type="NCBI Taxonomy" id="2727402"/>
    <lineage>
        <taxon>Eukaryota</taxon>
        <taxon>Viridiplantae</taxon>
        <taxon>Streptophyta</taxon>
        <taxon>Embryophyta</taxon>
        <taxon>Tracheophyta</taxon>
        <taxon>Spermatophyta</taxon>
        <taxon>Magnoliopsida</taxon>
        <taxon>eudicotyledons</taxon>
        <taxon>Gunneridae</taxon>
        <taxon>Pentapetalae</taxon>
        <taxon>asterids</taxon>
        <taxon>lamiids</taxon>
        <taxon>Lamiales</taxon>
        <taxon>Pedaliaceae</taxon>
        <taxon>Sesamum</taxon>
    </lineage>
</organism>
<reference evidence="11" key="2">
    <citation type="journal article" date="2024" name="Plant">
        <title>Genomic evolution and insights into agronomic trait innovations of Sesamum species.</title>
        <authorList>
            <person name="Miao H."/>
            <person name="Wang L."/>
            <person name="Qu L."/>
            <person name="Liu H."/>
            <person name="Sun Y."/>
            <person name="Le M."/>
            <person name="Wang Q."/>
            <person name="Wei S."/>
            <person name="Zheng Y."/>
            <person name="Lin W."/>
            <person name="Duan Y."/>
            <person name="Cao H."/>
            <person name="Xiong S."/>
            <person name="Wang X."/>
            <person name="Wei L."/>
            <person name="Li C."/>
            <person name="Ma Q."/>
            <person name="Ju M."/>
            <person name="Zhao R."/>
            <person name="Li G."/>
            <person name="Mu C."/>
            <person name="Tian Q."/>
            <person name="Mei H."/>
            <person name="Zhang T."/>
            <person name="Gao T."/>
            <person name="Zhang H."/>
        </authorList>
    </citation>
    <scope>NUCLEOTIDE SEQUENCE</scope>
    <source>
        <strain evidence="11">KEN1</strain>
    </source>
</reference>
<feature type="transmembrane region" description="Helical" evidence="8">
    <location>
        <begin position="80"/>
        <end position="101"/>
    </location>
</feature>
<keyword evidence="7 8" id="KW-0472">Membrane</keyword>
<evidence type="ECO:0000256" key="1">
    <source>
        <dbReference type="ARBA" id="ARBA00004141"/>
    </source>
</evidence>
<comment type="caution">
    <text evidence="8">Lacks conserved residue(s) required for the propagation of feature annotation.</text>
</comment>